<dbReference type="Proteomes" id="UP000184368">
    <property type="component" value="Unassembled WGS sequence"/>
</dbReference>
<evidence type="ECO:0000313" key="1">
    <source>
        <dbReference type="EMBL" id="SHG28906.1"/>
    </source>
</evidence>
<dbReference type="OrthoDB" id="675624at2"/>
<dbReference type="AlphaFoldDB" id="A0A1M5IL01"/>
<protein>
    <submittedName>
        <fullName evidence="1">Uncharacterized protein</fullName>
    </submittedName>
</protein>
<reference evidence="1 2" key="1">
    <citation type="submission" date="2016-11" db="EMBL/GenBank/DDBJ databases">
        <authorList>
            <person name="Jaros S."/>
            <person name="Januszkiewicz K."/>
            <person name="Wedrychowicz H."/>
        </authorList>
    </citation>
    <scope>NUCLEOTIDE SEQUENCE [LARGE SCALE GENOMIC DNA]</scope>
    <source>
        <strain evidence="1 2">DSM 26897</strain>
    </source>
</reference>
<keyword evidence="2" id="KW-1185">Reference proteome</keyword>
<sequence>MENILKDCVAIVKDLAGHEFLYFDTAVEVKTSPHTYPFLAWGVCASPADELYVMDAGQEWHKIEPFTGATPLIISSLYQRLKMMRWQYAKAS</sequence>
<dbReference type="RefSeq" id="WP_076026730.1">
    <property type="nucleotide sequence ID" value="NZ_FQUO01000024.1"/>
</dbReference>
<proteinExistence type="predicted"/>
<dbReference type="EMBL" id="FQUO01000024">
    <property type="protein sequence ID" value="SHG28906.1"/>
    <property type="molecule type" value="Genomic_DNA"/>
</dbReference>
<accession>A0A1M5IL01</accession>
<name>A0A1M5IL01_9BACT</name>
<gene>
    <name evidence="1" type="ORF">SAMN05444008_12434</name>
</gene>
<organism evidence="1 2">
    <name type="scientific">Cnuella takakiae</name>
    <dbReference type="NCBI Taxonomy" id="1302690"/>
    <lineage>
        <taxon>Bacteria</taxon>
        <taxon>Pseudomonadati</taxon>
        <taxon>Bacteroidota</taxon>
        <taxon>Chitinophagia</taxon>
        <taxon>Chitinophagales</taxon>
        <taxon>Chitinophagaceae</taxon>
        <taxon>Cnuella</taxon>
    </lineage>
</organism>
<evidence type="ECO:0000313" key="2">
    <source>
        <dbReference type="Proteomes" id="UP000184368"/>
    </source>
</evidence>